<gene>
    <name evidence="1" type="ORF">CCAN12_540035</name>
</gene>
<evidence type="ECO:0000313" key="1">
    <source>
        <dbReference type="EMBL" id="CEN34625.1"/>
    </source>
</evidence>
<evidence type="ECO:0000313" key="2">
    <source>
        <dbReference type="Proteomes" id="UP000044026"/>
    </source>
</evidence>
<name>A0A0B7H5H3_9FLAO</name>
<reference evidence="1 2" key="1">
    <citation type="submission" date="2015-01" db="EMBL/GenBank/DDBJ databases">
        <authorList>
            <person name="Xiang T."/>
            <person name="Song Y."/>
            <person name="Huang L."/>
            <person name="Wang B."/>
            <person name="Wu P."/>
        </authorList>
    </citation>
    <scope>NUCLEOTIDE SEQUENCE [LARGE SCALE GENOMIC DNA]</scope>
    <source>
        <strain evidence="1 2">Cc12</strain>
    </source>
</reference>
<accession>A0A0B7H5H3</accession>
<organism evidence="1 2">
    <name type="scientific">Capnocytophaga canimorsus</name>
    <dbReference type="NCBI Taxonomy" id="28188"/>
    <lineage>
        <taxon>Bacteria</taxon>
        <taxon>Pseudomonadati</taxon>
        <taxon>Bacteroidota</taxon>
        <taxon>Flavobacteriia</taxon>
        <taxon>Flavobacteriales</taxon>
        <taxon>Flavobacteriaceae</taxon>
        <taxon>Capnocytophaga</taxon>
    </lineage>
</organism>
<dbReference type="EMBL" id="CDOE01000050">
    <property type="protein sequence ID" value="CEN34625.1"/>
    <property type="molecule type" value="Genomic_DNA"/>
</dbReference>
<proteinExistence type="predicted"/>
<sequence length="41" mass="5010">MSILSDEKKREFMIEKGFDYVQKFTDRSVFEQIMNVYKTKV</sequence>
<dbReference type="Proteomes" id="UP000044026">
    <property type="component" value="Unassembled WGS sequence"/>
</dbReference>
<dbReference type="AlphaFoldDB" id="A0A0B7H5H3"/>
<protein>
    <submittedName>
        <fullName evidence="1">Uncharacterized protein</fullName>
    </submittedName>
</protein>